<dbReference type="GO" id="GO:0005634">
    <property type="term" value="C:nucleus"/>
    <property type="evidence" value="ECO:0007669"/>
    <property type="project" value="UniProtKB-SubCell"/>
</dbReference>
<evidence type="ECO:0000256" key="8">
    <source>
        <dbReference type="ARBA" id="ARBA00058361"/>
    </source>
</evidence>
<dbReference type="PANTHER" id="PTHR24326:SF604">
    <property type="entry name" value="HOMEOBOX-LEUCINE ZIPPER PROTEIN ATHB-7"/>
    <property type="match status" value="1"/>
</dbReference>
<evidence type="ECO:0000313" key="16">
    <source>
        <dbReference type="Proteomes" id="UP000436088"/>
    </source>
</evidence>
<dbReference type="InterPro" id="IPR009057">
    <property type="entry name" value="Homeodomain-like_sf"/>
</dbReference>
<dbReference type="PROSITE" id="PS50071">
    <property type="entry name" value="HOMEOBOX_2"/>
    <property type="match status" value="1"/>
</dbReference>
<comment type="subcellular location">
    <subcellularLocation>
        <location evidence="1 9 10">Nucleus</location>
    </subcellularLocation>
</comment>
<dbReference type="SMART" id="SM00389">
    <property type="entry name" value="HOX"/>
    <property type="match status" value="1"/>
</dbReference>
<dbReference type="InterPro" id="IPR003106">
    <property type="entry name" value="Leu_zip_homeo"/>
</dbReference>
<dbReference type="GO" id="GO:0000976">
    <property type="term" value="F:transcription cis-regulatory region binding"/>
    <property type="evidence" value="ECO:0007669"/>
    <property type="project" value="UniProtKB-ARBA"/>
</dbReference>
<name>A0A6A2Y3B3_HIBSY</name>
<dbReference type="EMBL" id="VEPZ02001695">
    <property type="protein sequence ID" value="KAE8662724.1"/>
    <property type="molecule type" value="Genomic_DNA"/>
</dbReference>
<feature type="coiled-coil region" evidence="12">
    <location>
        <begin position="90"/>
        <end position="138"/>
    </location>
</feature>
<keyword evidence="16" id="KW-1185">Reference proteome</keyword>
<feature type="DNA-binding region" description="Homeobox" evidence="9">
    <location>
        <begin position="40"/>
        <end position="99"/>
    </location>
</feature>
<dbReference type="GO" id="GO:0045893">
    <property type="term" value="P:positive regulation of DNA-templated transcription"/>
    <property type="evidence" value="ECO:0007669"/>
    <property type="project" value="TreeGrafter"/>
</dbReference>
<dbReference type="InterPro" id="IPR017970">
    <property type="entry name" value="Homeobox_CS"/>
</dbReference>
<evidence type="ECO:0000256" key="13">
    <source>
        <dbReference type="SAM" id="MobiDB-lite"/>
    </source>
</evidence>
<sequence length="209" mass="24576">MELREDHPAPPDKATSEQCQEHQTPRKRKNHNSSSSNKMMKKNKKRFTDEQIRLFESIFESETRLEPRKKLQVARELGLQPRQVAIWFQNRRARLKSKQIEKDYIKLRDKYDNLASRFESLKDEKQSLVSQLEKLSEMVAEAHDGNRVGLEAEAEPILQQAAMEENDGFFALEQFMDMDEHRSFPVSPEKLHGFDSAADSRLQWLNSWT</sequence>
<evidence type="ECO:0000259" key="14">
    <source>
        <dbReference type="PROSITE" id="PS50071"/>
    </source>
</evidence>
<protein>
    <recommendedName>
        <fullName evidence="11">Homeobox-leucine zipper protein</fullName>
    </recommendedName>
    <alternativeName>
        <fullName evidence="11">HD-ZIP protein</fullName>
    </alternativeName>
    <alternativeName>
        <fullName evidence="11">Homeodomain transcription factor</fullName>
    </alternativeName>
</protein>
<dbReference type="Pfam" id="PF02183">
    <property type="entry name" value="HALZ"/>
    <property type="match status" value="1"/>
</dbReference>
<reference evidence="15" key="1">
    <citation type="submission" date="2019-09" db="EMBL/GenBank/DDBJ databases">
        <title>Draft genome information of white flower Hibiscus syriacus.</title>
        <authorList>
            <person name="Kim Y.-M."/>
        </authorList>
    </citation>
    <scope>NUCLEOTIDE SEQUENCE [LARGE SCALE GENOMIC DNA]</scope>
    <source>
        <strain evidence="15">YM2019G1</strain>
    </source>
</reference>
<dbReference type="GO" id="GO:0009414">
    <property type="term" value="P:response to water deprivation"/>
    <property type="evidence" value="ECO:0007669"/>
    <property type="project" value="UniProtKB-ARBA"/>
</dbReference>
<keyword evidence="6 9" id="KW-0539">Nucleus</keyword>
<dbReference type="PANTHER" id="PTHR24326">
    <property type="entry name" value="HOMEOBOX-LEUCINE ZIPPER PROTEIN"/>
    <property type="match status" value="1"/>
</dbReference>
<keyword evidence="4 9" id="KW-0371">Homeobox</keyword>
<organism evidence="15 16">
    <name type="scientific">Hibiscus syriacus</name>
    <name type="common">Rose of Sharon</name>
    <dbReference type="NCBI Taxonomy" id="106335"/>
    <lineage>
        <taxon>Eukaryota</taxon>
        <taxon>Viridiplantae</taxon>
        <taxon>Streptophyta</taxon>
        <taxon>Embryophyta</taxon>
        <taxon>Tracheophyta</taxon>
        <taxon>Spermatophyta</taxon>
        <taxon>Magnoliopsida</taxon>
        <taxon>eudicotyledons</taxon>
        <taxon>Gunneridae</taxon>
        <taxon>Pentapetalae</taxon>
        <taxon>rosids</taxon>
        <taxon>malvids</taxon>
        <taxon>Malvales</taxon>
        <taxon>Malvaceae</taxon>
        <taxon>Malvoideae</taxon>
        <taxon>Hibiscus</taxon>
    </lineage>
</organism>
<evidence type="ECO:0000256" key="11">
    <source>
        <dbReference type="RuleBase" id="RU369038"/>
    </source>
</evidence>
<dbReference type="AlphaFoldDB" id="A0A6A2Y3B3"/>
<comment type="function">
    <text evidence="8">Probable transcription activator that may act as growth regulators in response to water deficit.</text>
</comment>
<dbReference type="GO" id="GO:0009737">
    <property type="term" value="P:response to abscisic acid"/>
    <property type="evidence" value="ECO:0007669"/>
    <property type="project" value="UniProtKB-ARBA"/>
</dbReference>
<dbReference type="Gene3D" id="1.10.10.60">
    <property type="entry name" value="Homeodomain-like"/>
    <property type="match status" value="1"/>
</dbReference>
<feature type="domain" description="Homeobox" evidence="14">
    <location>
        <begin position="38"/>
        <end position="98"/>
    </location>
</feature>
<keyword evidence="12" id="KW-0175">Coiled coil</keyword>
<dbReference type="FunFam" id="1.10.10.60:FF:000293">
    <property type="entry name" value="Homeobox-leucine zipper protein ATHB-7"/>
    <property type="match status" value="1"/>
</dbReference>
<comment type="similarity">
    <text evidence="7 11">Belongs to the HD-ZIP homeobox family. Class I subfamily.</text>
</comment>
<dbReference type="CDD" id="cd00086">
    <property type="entry name" value="homeodomain"/>
    <property type="match status" value="1"/>
</dbReference>
<evidence type="ECO:0000256" key="10">
    <source>
        <dbReference type="RuleBase" id="RU000682"/>
    </source>
</evidence>
<gene>
    <name evidence="15" type="ORF">F3Y22_tig00113156pilonHSYRG00107</name>
</gene>
<dbReference type="SUPFAM" id="SSF46689">
    <property type="entry name" value="Homeodomain-like"/>
    <property type="match status" value="1"/>
</dbReference>
<evidence type="ECO:0000313" key="15">
    <source>
        <dbReference type="EMBL" id="KAE8662724.1"/>
    </source>
</evidence>
<dbReference type="OrthoDB" id="6159439at2759"/>
<evidence type="ECO:0000256" key="6">
    <source>
        <dbReference type="ARBA" id="ARBA00023242"/>
    </source>
</evidence>
<comment type="function">
    <text evidence="11">Transcription factor.</text>
</comment>
<proteinExistence type="inferred from homology"/>
<feature type="region of interest" description="Disordered" evidence="13">
    <location>
        <begin position="1"/>
        <end position="48"/>
    </location>
</feature>
<keyword evidence="2 11" id="KW-0805">Transcription regulation</keyword>
<dbReference type="InterPro" id="IPR001356">
    <property type="entry name" value="HD"/>
</dbReference>
<dbReference type="Proteomes" id="UP000436088">
    <property type="component" value="Unassembled WGS sequence"/>
</dbReference>
<dbReference type="PROSITE" id="PS00027">
    <property type="entry name" value="HOMEOBOX_1"/>
    <property type="match status" value="1"/>
</dbReference>
<evidence type="ECO:0000256" key="3">
    <source>
        <dbReference type="ARBA" id="ARBA00023125"/>
    </source>
</evidence>
<keyword evidence="5 11" id="KW-0804">Transcription</keyword>
<dbReference type="InterPro" id="IPR000047">
    <property type="entry name" value="HTH_motif"/>
</dbReference>
<dbReference type="InterPro" id="IPR045224">
    <property type="entry name" value="HDZip_class_I_plant"/>
</dbReference>
<evidence type="ECO:0000256" key="9">
    <source>
        <dbReference type="PROSITE-ProRule" id="PRU00108"/>
    </source>
</evidence>
<dbReference type="Pfam" id="PF00046">
    <property type="entry name" value="Homeodomain"/>
    <property type="match status" value="1"/>
</dbReference>
<evidence type="ECO:0000256" key="1">
    <source>
        <dbReference type="ARBA" id="ARBA00004123"/>
    </source>
</evidence>
<dbReference type="GO" id="GO:0000981">
    <property type="term" value="F:DNA-binding transcription factor activity, RNA polymerase II-specific"/>
    <property type="evidence" value="ECO:0007669"/>
    <property type="project" value="UniProtKB-UniRule"/>
</dbReference>
<keyword evidence="3 9" id="KW-0238">DNA-binding</keyword>
<feature type="compositionally biased region" description="Basic and acidic residues" evidence="13">
    <location>
        <begin position="1"/>
        <end position="10"/>
    </location>
</feature>
<evidence type="ECO:0000256" key="2">
    <source>
        <dbReference type="ARBA" id="ARBA00023015"/>
    </source>
</evidence>
<dbReference type="PRINTS" id="PR00031">
    <property type="entry name" value="HTHREPRESSR"/>
</dbReference>
<evidence type="ECO:0000256" key="5">
    <source>
        <dbReference type="ARBA" id="ARBA00023163"/>
    </source>
</evidence>
<evidence type="ECO:0000256" key="12">
    <source>
        <dbReference type="SAM" id="Coils"/>
    </source>
</evidence>
<evidence type="ECO:0000256" key="4">
    <source>
        <dbReference type="ARBA" id="ARBA00023155"/>
    </source>
</evidence>
<comment type="caution">
    <text evidence="15">The sequence shown here is derived from an EMBL/GenBank/DDBJ whole genome shotgun (WGS) entry which is preliminary data.</text>
</comment>
<accession>A0A6A2Y3B3</accession>
<evidence type="ECO:0000256" key="7">
    <source>
        <dbReference type="ARBA" id="ARBA00025748"/>
    </source>
</evidence>